<name>A0A6C0AGL7_9ZZZZ</name>
<sequence>MFYFKNLHILDQKSQDLFEYVKYKKVQNDYL</sequence>
<dbReference type="EMBL" id="MN740598">
    <property type="protein sequence ID" value="QHS78505.1"/>
    <property type="molecule type" value="Genomic_DNA"/>
</dbReference>
<protein>
    <submittedName>
        <fullName evidence="1">Uncharacterized protein</fullName>
    </submittedName>
</protein>
<dbReference type="AlphaFoldDB" id="A0A6C0AGL7"/>
<accession>A0A6C0AGL7</accession>
<organism evidence="1">
    <name type="scientific">viral metagenome</name>
    <dbReference type="NCBI Taxonomy" id="1070528"/>
    <lineage>
        <taxon>unclassified sequences</taxon>
        <taxon>metagenomes</taxon>
        <taxon>organismal metagenomes</taxon>
    </lineage>
</organism>
<evidence type="ECO:0000313" key="1">
    <source>
        <dbReference type="EMBL" id="QHS78505.1"/>
    </source>
</evidence>
<reference evidence="1" key="1">
    <citation type="journal article" date="2020" name="Nature">
        <title>Giant virus diversity and host interactions through global metagenomics.</title>
        <authorList>
            <person name="Schulz F."/>
            <person name="Roux S."/>
            <person name="Paez-Espino D."/>
            <person name="Jungbluth S."/>
            <person name="Walsh D.A."/>
            <person name="Denef V.J."/>
            <person name="McMahon K.D."/>
            <person name="Konstantinidis K.T."/>
            <person name="Eloe-Fadrosh E.A."/>
            <person name="Kyrpides N.C."/>
            <person name="Woyke T."/>
        </authorList>
    </citation>
    <scope>NUCLEOTIDE SEQUENCE</scope>
    <source>
        <strain evidence="1">GVMAG-S-1021933-23</strain>
    </source>
</reference>
<proteinExistence type="predicted"/>